<sequence>MAMIAAVKRTASFEPLFSASIIVIIHPSSPQLFNFVLEAHNTQKMDSFVVNRALLNPKFEGYKLEAIPQEQAVSRYALSRKPTQATASGRLPLSFEEMRSRITHNHLAVDAESGQAAYVDQDYNVCLVGIPAAEDTPSFRILYEMATPMDTSGAVTVQREYPSSVFLSATAVAATDGNGFLYILPIREGTTSDAVGTFTLCTGGAVDAPFRIHYVHRLSPITTVLLLSSRFYPVYQRKPPPVSENNQNVQFDIWAVKIDLLSLRPGSETRQLEVLWHRRGQDVPIYATFVEEIRTYLIVSGSSYPDENATKTKPHELTPDEIAPIPRYGENLDSKPNTLTDTPPRPLPYSWTQTSDSVTVAFPLPDSTPKTKMKVIFTTQTLTLHIDALPLQCGGNPPVPIPHYSVKALWDSVNPSSCFWTWDREAEHAYGILTLHMEKRNEGTRWMQVFAASASSTAEDTENPEVPETVDPSELWHIRESLEKYTSALRTGEDASGLGLGRGVPNIMEGEMDEDADASVGRNVYATWIGEGGQTPEWTLRKPEGPNEKDWEEEPMTLLSTPLPGSSNISLVLKNDLDGPVFSFSLPSAHSTAQPSWKHTSTYSALAFVLASKQDTRFIYHLPGRGVLAFEGGSLRDRGANVYVYRPQQKAKDIWAKQSVLQVDDGSGGALLGVGCVKARGGKEGDVVLVCLTEGELVLIRGL</sequence>
<reference evidence="8 9" key="1">
    <citation type="submission" date="2020-01" db="EMBL/GenBank/DDBJ databases">
        <authorList>
            <person name="Gupta K D."/>
        </authorList>
    </citation>
    <scope>NUCLEOTIDE SEQUENCE [LARGE SCALE GENOMIC DNA]</scope>
</reference>
<name>A0A8S0W414_CYCAE</name>
<comment type="caution">
    <text evidence="8">The sequence shown here is derived from an EMBL/GenBank/DDBJ whole genome shotgun (WGS) entry which is preliminary data.</text>
</comment>
<dbReference type="GO" id="GO:0005634">
    <property type="term" value="C:nucleus"/>
    <property type="evidence" value="ECO:0007669"/>
    <property type="project" value="UniProtKB-SubCell"/>
</dbReference>
<dbReference type="PROSITE" id="PS51203">
    <property type="entry name" value="CS"/>
    <property type="match status" value="1"/>
</dbReference>
<feature type="region of interest" description="Disordered" evidence="6">
    <location>
        <begin position="305"/>
        <end position="347"/>
    </location>
</feature>
<accession>A0A8S0W414</accession>
<keyword evidence="5" id="KW-0539">Nucleus</keyword>
<evidence type="ECO:0000256" key="6">
    <source>
        <dbReference type="SAM" id="MobiDB-lite"/>
    </source>
</evidence>
<dbReference type="InterPro" id="IPR007052">
    <property type="entry name" value="CS_dom"/>
</dbReference>
<dbReference type="InterPro" id="IPR037895">
    <property type="entry name" value="NUDCD1"/>
</dbReference>
<evidence type="ECO:0000256" key="3">
    <source>
        <dbReference type="ARBA" id="ARBA00018915"/>
    </source>
</evidence>
<dbReference type="SUPFAM" id="SSF49764">
    <property type="entry name" value="HSP20-like chaperones"/>
    <property type="match status" value="1"/>
</dbReference>
<dbReference type="AlphaFoldDB" id="A0A8S0W414"/>
<dbReference type="Proteomes" id="UP000467700">
    <property type="component" value="Unassembled WGS sequence"/>
</dbReference>
<dbReference type="OrthoDB" id="428655at2759"/>
<comment type="subcellular location">
    <subcellularLocation>
        <location evidence="2">Cytoplasm</location>
    </subcellularLocation>
    <subcellularLocation>
        <location evidence="1">Nucleus</location>
    </subcellularLocation>
</comment>
<dbReference type="PANTHER" id="PTHR21664">
    <property type="entry name" value="CHRONIC MYELOGENOUS LEUKEMIA TUMOR ANTIGEN 66"/>
    <property type="match status" value="1"/>
</dbReference>
<dbReference type="CDD" id="cd06467">
    <property type="entry name" value="p23_NUDC_like"/>
    <property type="match status" value="1"/>
</dbReference>
<evidence type="ECO:0000259" key="7">
    <source>
        <dbReference type="PROSITE" id="PS51203"/>
    </source>
</evidence>
<dbReference type="EMBL" id="CACVBS010000033">
    <property type="protein sequence ID" value="CAA7261514.1"/>
    <property type="molecule type" value="Genomic_DNA"/>
</dbReference>
<evidence type="ECO:0000256" key="2">
    <source>
        <dbReference type="ARBA" id="ARBA00004496"/>
    </source>
</evidence>
<evidence type="ECO:0000313" key="9">
    <source>
        <dbReference type="Proteomes" id="UP000467700"/>
    </source>
</evidence>
<dbReference type="Pfam" id="PF04969">
    <property type="entry name" value="CS"/>
    <property type="match status" value="1"/>
</dbReference>
<protein>
    <recommendedName>
        <fullName evidence="3">NudC domain-containing protein 1</fullName>
    </recommendedName>
</protein>
<dbReference type="GO" id="GO:0005737">
    <property type="term" value="C:cytoplasm"/>
    <property type="evidence" value="ECO:0007669"/>
    <property type="project" value="UniProtKB-SubCell"/>
</dbReference>
<keyword evidence="9" id="KW-1185">Reference proteome</keyword>
<evidence type="ECO:0000313" key="8">
    <source>
        <dbReference type="EMBL" id="CAA7261514.1"/>
    </source>
</evidence>
<dbReference type="InterPro" id="IPR008978">
    <property type="entry name" value="HSP20-like_chaperone"/>
</dbReference>
<evidence type="ECO:0000256" key="4">
    <source>
        <dbReference type="ARBA" id="ARBA00022490"/>
    </source>
</evidence>
<dbReference type="PANTHER" id="PTHR21664:SF1">
    <property type="entry name" value="NUDC DOMAIN-CONTAINING PROTEIN 1"/>
    <property type="match status" value="1"/>
</dbReference>
<organism evidence="8 9">
    <name type="scientific">Cyclocybe aegerita</name>
    <name type="common">Black poplar mushroom</name>
    <name type="synonym">Agrocybe aegerita</name>
    <dbReference type="NCBI Taxonomy" id="1973307"/>
    <lineage>
        <taxon>Eukaryota</taxon>
        <taxon>Fungi</taxon>
        <taxon>Dikarya</taxon>
        <taxon>Basidiomycota</taxon>
        <taxon>Agaricomycotina</taxon>
        <taxon>Agaricomycetes</taxon>
        <taxon>Agaricomycetidae</taxon>
        <taxon>Agaricales</taxon>
        <taxon>Agaricineae</taxon>
        <taxon>Bolbitiaceae</taxon>
        <taxon>Cyclocybe</taxon>
    </lineage>
</organism>
<dbReference type="Gene3D" id="2.60.40.790">
    <property type="match status" value="1"/>
</dbReference>
<feature type="compositionally biased region" description="Basic and acidic residues" evidence="6">
    <location>
        <begin position="308"/>
        <end position="318"/>
    </location>
</feature>
<proteinExistence type="predicted"/>
<gene>
    <name evidence="8" type="ORF">AAE3_LOCUS3715</name>
</gene>
<feature type="domain" description="CS" evidence="7">
    <location>
        <begin position="344"/>
        <end position="450"/>
    </location>
</feature>
<evidence type="ECO:0000256" key="1">
    <source>
        <dbReference type="ARBA" id="ARBA00004123"/>
    </source>
</evidence>
<keyword evidence="4" id="KW-0963">Cytoplasm</keyword>
<evidence type="ECO:0000256" key="5">
    <source>
        <dbReference type="ARBA" id="ARBA00023242"/>
    </source>
</evidence>